<gene>
    <name evidence="1" type="ORF">DWY11_15695</name>
</gene>
<dbReference type="Proteomes" id="UP000283872">
    <property type="component" value="Unassembled WGS sequence"/>
</dbReference>
<evidence type="ECO:0000313" key="2">
    <source>
        <dbReference type="Proteomes" id="UP000283872"/>
    </source>
</evidence>
<name>A0A3R5WKF2_9BACT</name>
<organism evidence="1 2">
    <name type="scientific">Segatella copri</name>
    <dbReference type="NCBI Taxonomy" id="165179"/>
    <lineage>
        <taxon>Bacteria</taxon>
        <taxon>Pseudomonadati</taxon>
        <taxon>Bacteroidota</taxon>
        <taxon>Bacteroidia</taxon>
        <taxon>Bacteroidales</taxon>
        <taxon>Prevotellaceae</taxon>
        <taxon>Segatella</taxon>
    </lineage>
</organism>
<sequence>MMAIASLLIRCNSHPKFQTSVDVVEDCKKELVAFSIISIAEYVLTSLNQKKEIFSLTAVVSVVLILADGRLLVAAECISTLMGAGAIFPKFIGNG</sequence>
<comment type="caution">
    <text evidence="1">The sequence shown here is derived from an EMBL/GenBank/DDBJ whole genome shotgun (WGS) entry which is preliminary data.</text>
</comment>
<evidence type="ECO:0000313" key="1">
    <source>
        <dbReference type="EMBL" id="RGS09732.1"/>
    </source>
</evidence>
<reference evidence="1 2" key="1">
    <citation type="submission" date="2018-08" db="EMBL/GenBank/DDBJ databases">
        <title>A genome reference for cultivated species of the human gut microbiota.</title>
        <authorList>
            <person name="Zou Y."/>
            <person name="Xue W."/>
            <person name="Luo G."/>
        </authorList>
    </citation>
    <scope>NUCLEOTIDE SEQUENCE [LARGE SCALE GENOMIC DNA]</scope>
    <source>
        <strain evidence="1 2">AF24-12</strain>
    </source>
</reference>
<dbReference type="AlphaFoldDB" id="A0A3R5WKF2"/>
<dbReference type="EMBL" id="QRVA01000079">
    <property type="protein sequence ID" value="RGS09732.1"/>
    <property type="molecule type" value="Genomic_DNA"/>
</dbReference>
<protein>
    <submittedName>
        <fullName evidence="1">Uncharacterized protein</fullName>
    </submittedName>
</protein>
<accession>A0A3R5WKF2</accession>
<proteinExistence type="predicted"/>